<reference evidence="1 2" key="1">
    <citation type="submission" date="2014-07" db="EMBL/GenBank/DDBJ databases">
        <title>Methanogenic archaea and the global carbon cycle.</title>
        <authorList>
            <person name="Henriksen J.R."/>
            <person name="Luke J."/>
            <person name="Reinhart S."/>
            <person name="Benedict M.N."/>
            <person name="Youngblut N.D."/>
            <person name="Metcalf M.E."/>
            <person name="Whitaker R.J."/>
            <person name="Metcalf W.W."/>
        </authorList>
    </citation>
    <scope>NUCLEOTIDE SEQUENCE [LARGE SCALE GENOMIC DNA]</scope>
    <source>
        <strain evidence="1 2">MM1</strain>
    </source>
</reference>
<sequence length="137" mass="16313">MEKLHVFLEKLDNNEFTTKDIDLLLKQMSGDAKQGAIRMSKDDRQWLQTYAFGLQQFEVMCGENPSRMRAGDWRQVVEDFSKVRFFVDDMEERGLVKNVFWNVEGIVTFDIPDNFGYRNFIYCRIKSYLEKLYAPEK</sequence>
<organism evidence="1 2">
    <name type="scientific">Methanococcoides methylutens MM1</name>
    <dbReference type="NCBI Taxonomy" id="1434104"/>
    <lineage>
        <taxon>Archaea</taxon>
        <taxon>Methanobacteriati</taxon>
        <taxon>Methanobacteriota</taxon>
        <taxon>Stenosarchaea group</taxon>
        <taxon>Methanomicrobia</taxon>
        <taxon>Methanosarcinales</taxon>
        <taxon>Methanosarcinaceae</taxon>
        <taxon>Methanococcoides</taxon>
    </lineage>
</organism>
<dbReference type="HOGENOM" id="CLU_1860723_0_0_2"/>
<evidence type="ECO:0000313" key="2">
    <source>
        <dbReference type="Proteomes" id="UP000033048"/>
    </source>
</evidence>
<evidence type="ECO:0000313" key="1">
    <source>
        <dbReference type="EMBL" id="AKB85687.1"/>
    </source>
</evidence>
<dbReference type="GeneID" id="24894195"/>
<dbReference type="KEGG" id="mmet:MCMEM_1634"/>
<dbReference type="AlphaFoldDB" id="A0A0E3ST39"/>
<dbReference type="Proteomes" id="UP000033048">
    <property type="component" value="Chromosome"/>
</dbReference>
<name>A0A0E3ST39_METMT</name>
<dbReference type="EMBL" id="CP009518">
    <property type="protein sequence ID" value="AKB85687.1"/>
    <property type="molecule type" value="Genomic_DNA"/>
</dbReference>
<proteinExistence type="predicted"/>
<dbReference type="STRING" id="1434104.MCMEM_1634"/>
<protein>
    <submittedName>
        <fullName evidence="1">Uncharacterized protein</fullName>
    </submittedName>
</protein>
<dbReference type="RefSeq" id="WP_048205750.1">
    <property type="nucleotide sequence ID" value="NZ_CP009518.1"/>
</dbReference>
<keyword evidence="2" id="KW-1185">Reference proteome</keyword>
<gene>
    <name evidence="1" type="ORF">MCMEM_1634</name>
</gene>
<dbReference type="OrthoDB" id="135237at2157"/>
<accession>A0A0E3ST39</accession>